<name>A0A7J0DZU7_9ERIC</name>
<dbReference type="Pfam" id="PF03181">
    <property type="entry name" value="BURP"/>
    <property type="match status" value="1"/>
</dbReference>
<evidence type="ECO:0000313" key="3">
    <source>
        <dbReference type="Proteomes" id="UP000585474"/>
    </source>
</evidence>
<dbReference type="SMART" id="SM01045">
    <property type="entry name" value="BURP"/>
    <property type="match status" value="1"/>
</dbReference>
<sequence length="228" mass="25396">MWTRGTLYMMVGGLVFAGGGLDMVVSGLVFAECTHINSVRRITENINKEVYAHLRIFTKHDDPSTLMDPSLNVFFTLNDLKIGNSFPIYFSTRHPFLSSHLLPREESDAIPFSLSQLPNILDLFSFPKHSPQAQAIEYTLAQCEPEPLKGETKLCAASLESMFDSTRGVFGLDAKLEVLAIKHLSSQTMTLQNYTVLEEPKAILAPKMAACHTMPYPCAVFLLPWPGE</sequence>
<evidence type="ECO:0000259" key="1">
    <source>
        <dbReference type="PROSITE" id="PS51277"/>
    </source>
</evidence>
<keyword evidence="3" id="KW-1185">Reference proteome</keyword>
<proteinExistence type="predicted"/>
<protein>
    <recommendedName>
        <fullName evidence="1">BURP domain-containing protein</fullName>
    </recommendedName>
</protein>
<dbReference type="OrthoDB" id="1909293at2759"/>
<reference evidence="3" key="1">
    <citation type="submission" date="2019-07" db="EMBL/GenBank/DDBJ databases">
        <title>De Novo Assembly of kiwifruit Actinidia rufa.</title>
        <authorList>
            <person name="Sugita-Konishi S."/>
            <person name="Sato K."/>
            <person name="Mori E."/>
            <person name="Abe Y."/>
            <person name="Kisaki G."/>
            <person name="Hamano K."/>
            <person name="Suezawa K."/>
            <person name="Otani M."/>
            <person name="Fukuda T."/>
            <person name="Manabe T."/>
            <person name="Gomi K."/>
            <person name="Tabuchi M."/>
            <person name="Akimitsu K."/>
            <person name="Kataoka I."/>
        </authorList>
    </citation>
    <scope>NUCLEOTIDE SEQUENCE [LARGE SCALE GENOMIC DNA]</scope>
    <source>
        <strain evidence="3">cv. Fuchu</strain>
    </source>
</reference>
<dbReference type="AlphaFoldDB" id="A0A7J0DZU7"/>
<dbReference type="InterPro" id="IPR004873">
    <property type="entry name" value="BURP_dom"/>
</dbReference>
<evidence type="ECO:0000313" key="2">
    <source>
        <dbReference type="EMBL" id="GFS46192.1"/>
    </source>
</evidence>
<dbReference type="EMBL" id="BJWL01000464">
    <property type="protein sequence ID" value="GFS46192.1"/>
    <property type="molecule type" value="Genomic_DNA"/>
</dbReference>
<dbReference type="Proteomes" id="UP000585474">
    <property type="component" value="Unassembled WGS sequence"/>
</dbReference>
<accession>A0A7J0DZU7</accession>
<gene>
    <name evidence="2" type="ORF">Acr_00g0100700</name>
</gene>
<dbReference type="InterPro" id="IPR044816">
    <property type="entry name" value="BURP"/>
</dbReference>
<organism evidence="2 3">
    <name type="scientific">Actinidia rufa</name>
    <dbReference type="NCBI Taxonomy" id="165716"/>
    <lineage>
        <taxon>Eukaryota</taxon>
        <taxon>Viridiplantae</taxon>
        <taxon>Streptophyta</taxon>
        <taxon>Embryophyta</taxon>
        <taxon>Tracheophyta</taxon>
        <taxon>Spermatophyta</taxon>
        <taxon>Magnoliopsida</taxon>
        <taxon>eudicotyledons</taxon>
        <taxon>Gunneridae</taxon>
        <taxon>Pentapetalae</taxon>
        <taxon>asterids</taxon>
        <taxon>Ericales</taxon>
        <taxon>Actinidiaceae</taxon>
        <taxon>Actinidia</taxon>
    </lineage>
</organism>
<dbReference type="PROSITE" id="PS51277">
    <property type="entry name" value="BURP"/>
    <property type="match status" value="1"/>
</dbReference>
<dbReference type="PANTHER" id="PTHR31236:SF41">
    <property type="entry name" value="BURP DOMAIN PROTEIN USPL1"/>
    <property type="match status" value="1"/>
</dbReference>
<comment type="caution">
    <text evidence="2">The sequence shown here is derived from an EMBL/GenBank/DDBJ whole genome shotgun (WGS) entry which is preliminary data.</text>
</comment>
<feature type="domain" description="BURP" evidence="1">
    <location>
        <begin position="74"/>
        <end position="228"/>
    </location>
</feature>
<dbReference type="PANTHER" id="PTHR31236">
    <property type="entry name" value="BURP DOMAIN PROTEIN USPL1-LIKE"/>
    <property type="match status" value="1"/>
</dbReference>